<organism evidence="8 9">
    <name type="scientific">Desulfosarcina widdelii</name>
    <dbReference type="NCBI Taxonomy" id="947919"/>
    <lineage>
        <taxon>Bacteria</taxon>
        <taxon>Pseudomonadati</taxon>
        <taxon>Thermodesulfobacteriota</taxon>
        <taxon>Desulfobacteria</taxon>
        <taxon>Desulfobacterales</taxon>
        <taxon>Desulfosarcinaceae</taxon>
        <taxon>Desulfosarcina</taxon>
    </lineage>
</organism>
<dbReference type="SUPFAM" id="SSF52540">
    <property type="entry name" value="P-loop containing nucleoside triphosphate hydrolases"/>
    <property type="match status" value="1"/>
</dbReference>
<dbReference type="InterPro" id="IPR025943">
    <property type="entry name" value="Sigma_54_int_dom_ATP-bd_2"/>
</dbReference>
<dbReference type="Pfam" id="PF25601">
    <property type="entry name" value="AAA_lid_14"/>
    <property type="match status" value="1"/>
</dbReference>
<name>A0A5K7YYN5_9BACT</name>
<evidence type="ECO:0000256" key="3">
    <source>
        <dbReference type="ARBA" id="ARBA00023015"/>
    </source>
</evidence>
<dbReference type="Pfam" id="PF00158">
    <property type="entry name" value="Sigma54_activat"/>
    <property type="match status" value="1"/>
</dbReference>
<dbReference type="AlphaFoldDB" id="A0A5K7YYN5"/>
<dbReference type="RefSeq" id="WP_155302809.1">
    <property type="nucleotide sequence ID" value="NZ_AP021875.1"/>
</dbReference>
<proteinExistence type="predicted"/>
<keyword evidence="2" id="KW-0067">ATP-binding</keyword>
<evidence type="ECO:0000313" key="8">
    <source>
        <dbReference type="EMBL" id="BBO73728.1"/>
    </source>
</evidence>
<dbReference type="InterPro" id="IPR009057">
    <property type="entry name" value="Homeodomain-like_sf"/>
</dbReference>
<dbReference type="InterPro" id="IPR027417">
    <property type="entry name" value="P-loop_NTPase"/>
</dbReference>
<dbReference type="Gene3D" id="3.40.50.300">
    <property type="entry name" value="P-loop containing nucleotide triphosphate hydrolases"/>
    <property type="match status" value="1"/>
</dbReference>
<dbReference type="PANTHER" id="PTHR32071">
    <property type="entry name" value="TRANSCRIPTIONAL REGULATORY PROTEIN"/>
    <property type="match status" value="1"/>
</dbReference>
<dbReference type="InterPro" id="IPR025944">
    <property type="entry name" value="Sigma_54_int_dom_CS"/>
</dbReference>
<dbReference type="PROSITE" id="PS00676">
    <property type="entry name" value="SIGMA54_INTERACT_2"/>
    <property type="match status" value="1"/>
</dbReference>
<dbReference type="Gene3D" id="1.10.10.60">
    <property type="entry name" value="Homeodomain-like"/>
    <property type="match status" value="1"/>
</dbReference>
<keyword evidence="1" id="KW-0547">Nucleotide-binding</keyword>
<protein>
    <recommendedName>
        <fullName evidence="7">Sigma-54 factor interaction domain-containing protein</fullName>
    </recommendedName>
</protein>
<keyword evidence="3" id="KW-0805">Transcription regulation</keyword>
<dbReference type="Pfam" id="PF02954">
    <property type="entry name" value="HTH_8"/>
    <property type="match status" value="1"/>
</dbReference>
<keyword evidence="9" id="KW-1185">Reference proteome</keyword>
<dbReference type="PRINTS" id="PR01590">
    <property type="entry name" value="HTHFIS"/>
</dbReference>
<dbReference type="SMART" id="SM00382">
    <property type="entry name" value="AAA"/>
    <property type="match status" value="1"/>
</dbReference>
<dbReference type="InterPro" id="IPR002197">
    <property type="entry name" value="HTH_Fis"/>
</dbReference>
<dbReference type="EMBL" id="AP021875">
    <property type="protein sequence ID" value="BBO73728.1"/>
    <property type="molecule type" value="Genomic_DNA"/>
</dbReference>
<dbReference type="GO" id="GO:0006355">
    <property type="term" value="P:regulation of DNA-templated transcription"/>
    <property type="evidence" value="ECO:0007669"/>
    <property type="project" value="InterPro"/>
</dbReference>
<feature type="domain" description="Sigma-54 factor interaction" evidence="7">
    <location>
        <begin position="32"/>
        <end position="261"/>
    </location>
</feature>
<evidence type="ECO:0000256" key="5">
    <source>
        <dbReference type="ARBA" id="ARBA00023163"/>
    </source>
</evidence>
<reference evidence="8 9" key="1">
    <citation type="submission" date="2019-11" db="EMBL/GenBank/DDBJ databases">
        <title>Comparative genomics of hydrocarbon-degrading Desulfosarcina strains.</title>
        <authorList>
            <person name="Watanabe M."/>
            <person name="Kojima H."/>
            <person name="Fukui M."/>
        </authorList>
    </citation>
    <scope>NUCLEOTIDE SEQUENCE [LARGE SCALE GENOMIC DNA]</scope>
    <source>
        <strain evidence="8 9">PP31</strain>
    </source>
</reference>
<dbReference type="FunFam" id="3.40.50.300:FF:000006">
    <property type="entry name" value="DNA-binding transcriptional regulator NtrC"/>
    <property type="match status" value="1"/>
</dbReference>
<gene>
    <name evidence="8" type="ORF">DSCW_11450</name>
</gene>
<evidence type="ECO:0000256" key="1">
    <source>
        <dbReference type="ARBA" id="ARBA00022741"/>
    </source>
</evidence>
<feature type="region of interest" description="Disordered" evidence="6">
    <location>
        <begin position="1"/>
        <end position="27"/>
    </location>
</feature>
<dbReference type="Proteomes" id="UP000427769">
    <property type="component" value="Chromosome"/>
</dbReference>
<dbReference type="PROSITE" id="PS50045">
    <property type="entry name" value="SIGMA54_INTERACT_4"/>
    <property type="match status" value="1"/>
</dbReference>
<dbReference type="PANTHER" id="PTHR32071:SF57">
    <property type="entry name" value="C4-DICARBOXYLATE TRANSPORT TRANSCRIPTIONAL REGULATORY PROTEIN DCTD"/>
    <property type="match status" value="1"/>
</dbReference>
<dbReference type="GO" id="GO:0005524">
    <property type="term" value="F:ATP binding"/>
    <property type="evidence" value="ECO:0007669"/>
    <property type="project" value="UniProtKB-KW"/>
</dbReference>
<dbReference type="OrthoDB" id="9763792at2"/>
<dbReference type="GO" id="GO:0043565">
    <property type="term" value="F:sequence-specific DNA binding"/>
    <property type="evidence" value="ECO:0007669"/>
    <property type="project" value="InterPro"/>
</dbReference>
<dbReference type="InterPro" id="IPR002078">
    <property type="entry name" value="Sigma_54_int"/>
</dbReference>
<feature type="compositionally biased region" description="Polar residues" evidence="6">
    <location>
        <begin position="1"/>
        <end position="20"/>
    </location>
</feature>
<sequence length="348" mass="39095">MQNSPIIENDALNETLQETPVDSDKTDAFDGIVGESTKMQDIFRLVERVADSDSTILINGETGTGKGLIAHAIHKQSYRRDQPFVSINCGAIPENLLESELFGHVKGSFTGATANKVGKFEAANGGTIFLDEIGDMSQDLQVKILKVLEERCFEPVGGCKTTKVDVRIVAATHRDLEEEVQKGNFREDLFYRLYVIPIKLPALKERRSDIPHFVAHFMDRLNSTKTTAVDSISEEALNVMIQYTWPGNVRELANLMERIVVIKGQGEIEIDDLPRKMRDEAPKNCILSPEITGEGLCLSTAVSEFEKRLIYQSLEKTKWVKNRAAKLLHVKRTTLVEKIKRYDLQKCA</sequence>
<dbReference type="InterPro" id="IPR058031">
    <property type="entry name" value="AAA_lid_NorR"/>
</dbReference>
<evidence type="ECO:0000256" key="4">
    <source>
        <dbReference type="ARBA" id="ARBA00023125"/>
    </source>
</evidence>
<dbReference type="PROSITE" id="PS00688">
    <property type="entry name" value="SIGMA54_INTERACT_3"/>
    <property type="match status" value="1"/>
</dbReference>
<accession>A0A5K7YYN5</accession>
<dbReference type="Gene3D" id="1.10.8.60">
    <property type="match status" value="1"/>
</dbReference>
<keyword evidence="5" id="KW-0804">Transcription</keyword>
<evidence type="ECO:0000256" key="6">
    <source>
        <dbReference type="SAM" id="MobiDB-lite"/>
    </source>
</evidence>
<evidence type="ECO:0000259" key="7">
    <source>
        <dbReference type="PROSITE" id="PS50045"/>
    </source>
</evidence>
<dbReference type="KEGG" id="dwd:DSCW_11450"/>
<dbReference type="CDD" id="cd00009">
    <property type="entry name" value="AAA"/>
    <property type="match status" value="1"/>
</dbReference>
<dbReference type="InterPro" id="IPR003593">
    <property type="entry name" value="AAA+_ATPase"/>
</dbReference>
<evidence type="ECO:0000256" key="2">
    <source>
        <dbReference type="ARBA" id="ARBA00022840"/>
    </source>
</evidence>
<evidence type="ECO:0000313" key="9">
    <source>
        <dbReference type="Proteomes" id="UP000427769"/>
    </source>
</evidence>
<dbReference type="SUPFAM" id="SSF46689">
    <property type="entry name" value="Homeodomain-like"/>
    <property type="match status" value="1"/>
</dbReference>
<dbReference type="InterPro" id="IPR025662">
    <property type="entry name" value="Sigma_54_int_dom_ATP-bd_1"/>
</dbReference>
<dbReference type="PROSITE" id="PS00675">
    <property type="entry name" value="SIGMA54_INTERACT_1"/>
    <property type="match status" value="1"/>
</dbReference>
<keyword evidence="4" id="KW-0238">DNA-binding</keyword>